<proteinExistence type="inferred from homology"/>
<dbReference type="AlphaFoldDB" id="A0A8H4LXK9"/>
<evidence type="ECO:0000313" key="8">
    <source>
        <dbReference type="Proteomes" id="UP000557566"/>
    </source>
</evidence>
<comment type="similarity">
    <text evidence="1">Belongs to the oxygen-dependent FAD-linked oxidoreductase family.</text>
</comment>
<feature type="domain" description="FAD-binding PCMH-type" evidence="6">
    <location>
        <begin position="120"/>
        <end position="298"/>
    </location>
</feature>
<protein>
    <recommendedName>
        <fullName evidence="6">FAD-binding PCMH-type domain-containing protein</fullName>
    </recommendedName>
</protein>
<dbReference type="InterPro" id="IPR006094">
    <property type="entry name" value="Oxid_FAD_bind_N"/>
</dbReference>
<dbReference type="InterPro" id="IPR050432">
    <property type="entry name" value="FAD-linked_Oxidoreductases_BP"/>
</dbReference>
<dbReference type="GO" id="GO:0071949">
    <property type="term" value="F:FAD binding"/>
    <property type="evidence" value="ECO:0007669"/>
    <property type="project" value="InterPro"/>
</dbReference>
<evidence type="ECO:0000256" key="2">
    <source>
        <dbReference type="ARBA" id="ARBA00022630"/>
    </source>
</evidence>
<keyword evidence="2" id="KW-0285">Flavoprotein</keyword>
<keyword evidence="4" id="KW-0560">Oxidoreductase</keyword>
<dbReference type="EMBL" id="JAAVMX010000007">
    <property type="protein sequence ID" value="KAF4506781.1"/>
    <property type="molecule type" value="Genomic_DNA"/>
</dbReference>
<accession>A0A8H4LXK9</accession>
<organism evidence="7 8">
    <name type="scientific">Ophiocordyceps sinensis</name>
    <dbReference type="NCBI Taxonomy" id="72228"/>
    <lineage>
        <taxon>Eukaryota</taxon>
        <taxon>Fungi</taxon>
        <taxon>Dikarya</taxon>
        <taxon>Ascomycota</taxon>
        <taxon>Pezizomycotina</taxon>
        <taxon>Sordariomycetes</taxon>
        <taxon>Hypocreomycetidae</taxon>
        <taxon>Hypocreales</taxon>
        <taxon>Ophiocordycipitaceae</taxon>
        <taxon>Ophiocordyceps</taxon>
    </lineage>
</organism>
<evidence type="ECO:0000256" key="1">
    <source>
        <dbReference type="ARBA" id="ARBA00005466"/>
    </source>
</evidence>
<keyword evidence="8" id="KW-1185">Reference proteome</keyword>
<dbReference type="GO" id="GO:0016491">
    <property type="term" value="F:oxidoreductase activity"/>
    <property type="evidence" value="ECO:0007669"/>
    <property type="project" value="UniProtKB-KW"/>
</dbReference>
<evidence type="ECO:0000256" key="3">
    <source>
        <dbReference type="ARBA" id="ARBA00022827"/>
    </source>
</evidence>
<dbReference type="Gene3D" id="3.30.465.10">
    <property type="match status" value="2"/>
</dbReference>
<evidence type="ECO:0000256" key="4">
    <source>
        <dbReference type="ARBA" id="ARBA00023002"/>
    </source>
</evidence>
<evidence type="ECO:0000259" key="6">
    <source>
        <dbReference type="PROSITE" id="PS51387"/>
    </source>
</evidence>
<dbReference type="InterPro" id="IPR036318">
    <property type="entry name" value="FAD-bd_PCMH-like_sf"/>
</dbReference>
<dbReference type="PANTHER" id="PTHR13878">
    <property type="entry name" value="GULONOLACTONE OXIDASE"/>
    <property type="match status" value="1"/>
</dbReference>
<dbReference type="SUPFAM" id="SSF55103">
    <property type="entry name" value="FAD-linked oxidases, C-terminal domain"/>
    <property type="match status" value="1"/>
</dbReference>
<dbReference type="InterPro" id="IPR016166">
    <property type="entry name" value="FAD-bd_PCMH"/>
</dbReference>
<dbReference type="InterPro" id="IPR016164">
    <property type="entry name" value="FAD-linked_Oxase-like_C"/>
</dbReference>
<dbReference type="SUPFAM" id="SSF56176">
    <property type="entry name" value="FAD-binding/transporter-associated domain-like"/>
    <property type="match status" value="1"/>
</dbReference>
<gene>
    <name evidence="7" type="ORF">G6O67_006828</name>
</gene>
<dbReference type="Pfam" id="PF01565">
    <property type="entry name" value="FAD_binding_4"/>
    <property type="match status" value="1"/>
</dbReference>
<dbReference type="Proteomes" id="UP000557566">
    <property type="component" value="Unassembled WGS sequence"/>
</dbReference>
<dbReference type="InterPro" id="IPR016169">
    <property type="entry name" value="FAD-bd_PCMH_sub2"/>
</dbReference>
<comment type="caution">
    <text evidence="7">The sequence shown here is derived from an EMBL/GenBank/DDBJ whole genome shotgun (WGS) entry which is preliminary data.</text>
</comment>
<sequence length="571" mass="61258">MMLPRLLVSLIVAGQGTLAAVHGPSSACNRTCKCLPQDSCWPRQDEWSRLNRTVGGRLVATVPLGSPCHDPQYNEEACAALRKDWLFPIVHIQSTSSVMAPLFANQSCEAFQPRSSPCTLGNYVKYAVDAEGPEDVAATLAFARKHNIRFVVRNTGHDFNGRSTGAGALAVRTHNLKGSRVLDWNDGHYTGKALRIGSGVLGYEAAQAAHRAGLVIVSGGCPSVGLAGGYIQGGGHSALSSVYGLAADNTLSFDVVLTSGRLVTASRSENKDLYWALSGGGGGTYGIVVSVTIRAHPGAKVGGASFSIEAPQDNASRIYDVLDEFHAAVARMADQGGFVFYSISKGSIHSQGLTFYNKTKAEVQAVIQPFLDSVSAGSRDLVVTSNFTEFPSYLEHYVHYVGPLPGGNLPVGTTLLGGRLIPRSVLPSLSPTVRQLVEMGVTFNGFGINVTRFGQDGANSVLPQWRDSIVSAVLMLPFDFDAPIGDMLEQQNRITRDVQPVIEAATPGSGAYMNEGDFQQRDFQSNFFGANYPRLRAIKRRYDPEGMLYGVANVGSEDWVVGRDGRMCRSR</sequence>
<dbReference type="OrthoDB" id="9983560at2759"/>
<reference evidence="7 8" key="1">
    <citation type="journal article" date="2020" name="Genome Biol. Evol.">
        <title>A new high-quality draft genome assembly of the Chinese cordyceps Ophiocordyceps sinensis.</title>
        <authorList>
            <person name="Shu R."/>
            <person name="Zhang J."/>
            <person name="Meng Q."/>
            <person name="Zhang H."/>
            <person name="Zhou G."/>
            <person name="Li M."/>
            <person name="Wu P."/>
            <person name="Zhao Y."/>
            <person name="Chen C."/>
            <person name="Qin Q."/>
        </authorList>
    </citation>
    <scope>NUCLEOTIDE SEQUENCE [LARGE SCALE GENOMIC DNA]</scope>
    <source>
        <strain evidence="7 8">IOZ07</strain>
    </source>
</reference>
<dbReference type="PROSITE" id="PS51387">
    <property type="entry name" value="FAD_PCMH"/>
    <property type="match status" value="1"/>
</dbReference>
<feature type="chain" id="PRO_5034319615" description="FAD-binding PCMH-type domain-containing protein" evidence="5">
    <location>
        <begin position="20"/>
        <end position="571"/>
    </location>
</feature>
<keyword evidence="5" id="KW-0732">Signal</keyword>
<name>A0A8H4LXK9_9HYPO</name>
<evidence type="ECO:0000256" key="5">
    <source>
        <dbReference type="SAM" id="SignalP"/>
    </source>
</evidence>
<dbReference type="InterPro" id="IPR012951">
    <property type="entry name" value="BBE"/>
</dbReference>
<keyword evidence="3" id="KW-0274">FAD</keyword>
<evidence type="ECO:0000313" key="7">
    <source>
        <dbReference type="EMBL" id="KAF4506781.1"/>
    </source>
</evidence>
<feature type="signal peptide" evidence="5">
    <location>
        <begin position="1"/>
        <end position="19"/>
    </location>
</feature>
<dbReference type="PANTHER" id="PTHR13878:SF91">
    <property type="entry name" value="FAD BINDING DOMAIN PROTEIN (AFU_ORTHOLOGUE AFUA_6G12070)-RELATED"/>
    <property type="match status" value="1"/>
</dbReference>
<dbReference type="Pfam" id="PF08031">
    <property type="entry name" value="BBE"/>
    <property type="match status" value="1"/>
</dbReference>